<evidence type="ECO:0000313" key="1">
    <source>
        <dbReference type="EMBL" id="SOY30085.1"/>
    </source>
</evidence>
<dbReference type="Proteomes" id="UP000236311">
    <property type="component" value="Unassembled WGS sequence"/>
</dbReference>
<dbReference type="EMBL" id="OFSM01000013">
    <property type="protein sequence ID" value="SOY30085.1"/>
    <property type="molecule type" value="Genomic_DNA"/>
</dbReference>
<keyword evidence="2" id="KW-1185">Reference proteome</keyword>
<protein>
    <submittedName>
        <fullName evidence="1">Uncharacterized protein</fullName>
    </submittedName>
</protein>
<dbReference type="AlphaFoldDB" id="A0A2K4ZHZ2"/>
<gene>
    <name evidence="1" type="ORF">AMURIS_02808</name>
</gene>
<organism evidence="1 2">
    <name type="scientific">Acetatifactor muris</name>
    <dbReference type="NCBI Taxonomy" id="879566"/>
    <lineage>
        <taxon>Bacteria</taxon>
        <taxon>Bacillati</taxon>
        <taxon>Bacillota</taxon>
        <taxon>Clostridia</taxon>
        <taxon>Lachnospirales</taxon>
        <taxon>Lachnospiraceae</taxon>
        <taxon>Acetatifactor</taxon>
    </lineage>
</organism>
<evidence type="ECO:0000313" key="2">
    <source>
        <dbReference type="Proteomes" id="UP000236311"/>
    </source>
</evidence>
<proteinExistence type="predicted"/>
<reference evidence="1 2" key="1">
    <citation type="submission" date="2018-01" db="EMBL/GenBank/DDBJ databases">
        <authorList>
            <person name="Gaut B.S."/>
            <person name="Morton B.R."/>
            <person name="Clegg M.T."/>
            <person name="Duvall M.R."/>
        </authorList>
    </citation>
    <scope>NUCLEOTIDE SEQUENCE [LARGE SCALE GENOMIC DNA]</scope>
    <source>
        <strain evidence="1">GP69</strain>
    </source>
</reference>
<dbReference type="RefSeq" id="WP_172455127.1">
    <property type="nucleotide sequence ID" value="NZ_JANJZD010000012.1"/>
</dbReference>
<name>A0A2K4ZHZ2_9FIRM</name>
<sequence length="52" mass="5877">MPAFKDLTGKSNGGVTALEVAEKIEDRLEESEVTTLYEFLDELSELEEKKED</sequence>
<accession>A0A2K4ZHZ2</accession>